<reference evidence="1" key="1">
    <citation type="submission" date="2024-10" db="EMBL/GenBank/DDBJ databases">
        <title>Strain of Rhizobium-related bacteria isolated fromm roots of Vavilovia formosa.</title>
        <authorList>
            <person name="Kimeklis A."/>
            <person name="Afonin A."/>
        </authorList>
    </citation>
    <scope>NUCLEOTIDE SEQUENCE</scope>
    <source>
        <strain evidence="1">Vaf-46</strain>
    </source>
</reference>
<organism evidence="1 2">
    <name type="scientific">Rhizobium ruizarguesonis</name>
    <dbReference type="NCBI Taxonomy" id="2081791"/>
    <lineage>
        <taxon>Bacteria</taxon>
        <taxon>Pseudomonadati</taxon>
        <taxon>Pseudomonadota</taxon>
        <taxon>Alphaproteobacteria</taxon>
        <taxon>Hyphomicrobiales</taxon>
        <taxon>Rhizobiaceae</taxon>
        <taxon>Rhizobium/Agrobacterium group</taxon>
        <taxon>Rhizobium</taxon>
    </lineage>
</organism>
<dbReference type="EMBL" id="CP171853">
    <property type="protein sequence ID" value="XKM40706.1"/>
    <property type="molecule type" value="Genomic_DNA"/>
</dbReference>
<dbReference type="Proteomes" id="UP000078465">
    <property type="component" value="Chromosome"/>
</dbReference>
<proteinExistence type="predicted"/>
<evidence type="ECO:0000313" key="1">
    <source>
        <dbReference type="EMBL" id="XKM40706.1"/>
    </source>
</evidence>
<accession>A0ACD5ENP2</accession>
<sequence length="55" mass="6105">MYLSTLLCYVEAIHVKLKLTLKLPIRTLLRLQSLGNVTADQSRRVRGVAGIPTAL</sequence>
<gene>
    <name evidence="1" type="ORF">A4U53_033245</name>
</gene>
<protein>
    <submittedName>
        <fullName evidence="1">Uncharacterized protein</fullName>
    </submittedName>
</protein>
<evidence type="ECO:0000313" key="2">
    <source>
        <dbReference type="Proteomes" id="UP000078465"/>
    </source>
</evidence>
<name>A0ACD5ENP2_9HYPH</name>